<sequence length="61" mass="6558">MGCSDFSQVLAKNIPTKTITNATKFKALKASAKINLAKIAVQVGSSSKKIAMKLEENCLSW</sequence>
<gene>
    <name evidence="1" type="ORF">A9P98_07300</name>
</gene>
<evidence type="ECO:0000313" key="1">
    <source>
        <dbReference type="EMBL" id="OBU76148.1"/>
    </source>
</evidence>
<proteinExistence type="predicted"/>
<evidence type="ECO:0000313" key="2">
    <source>
        <dbReference type="Proteomes" id="UP000093903"/>
    </source>
</evidence>
<reference evidence="1 2" key="1">
    <citation type="submission" date="2016-05" db="EMBL/GenBank/DDBJ databases">
        <title>First complete genome of the cyanobacterium Cylindrospermopsis raciborskii CS505, containing a circular chromosome and a single extrachromosomal element.</title>
        <authorList>
            <person name="Fuentes J."/>
            <person name="Tamames J."/>
            <person name="Allen E."/>
            <person name="Plominski A."/>
            <person name="Vasquez M."/>
        </authorList>
    </citation>
    <scope>NUCLEOTIDE SEQUENCE [LARGE SCALE GENOMIC DNA]</scope>
    <source>
        <strain evidence="1 2">CS505</strain>
    </source>
</reference>
<organism evidence="1 2">
    <name type="scientific">Cylindrospermopsis raciborskii CS-505</name>
    <dbReference type="NCBI Taxonomy" id="533240"/>
    <lineage>
        <taxon>Bacteria</taxon>
        <taxon>Bacillati</taxon>
        <taxon>Cyanobacteriota</taxon>
        <taxon>Cyanophyceae</taxon>
        <taxon>Nostocales</taxon>
        <taxon>Aphanizomenonaceae</taxon>
        <taxon>Cylindrospermopsis</taxon>
    </lineage>
</organism>
<protein>
    <submittedName>
        <fullName evidence="1">Uncharacterized protein</fullName>
    </submittedName>
</protein>
<dbReference type="Proteomes" id="UP000093903">
    <property type="component" value="Unassembled WGS sequence"/>
</dbReference>
<comment type="caution">
    <text evidence="1">The sequence shown here is derived from an EMBL/GenBank/DDBJ whole genome shotgun (WGS) entry which is preliminary data.</text>
</comment>
<dbReference type="AlphaFoldDB" id="A0A853MG86"/>
<accession>A0A853MG86</accession>
<dbReference type="EMBL" id="LYXA01000001">
    <property type="protein sequence ID" value="OBU76148.1"/>
    <property type="molecule type" value="Genomic_DNA"/>
</dbReference>
<name>A0A853MG86_9CYAN</name>